<dbReference type="HOGENOM" id="CLU_2425125_0_0_11"/>
<gene>
    <name evidence="2" type="ORF">SacazDRAFT_02661</name>
</gene>
<reference evidence="2 3" key="1">
    <citation type="journal article" date="2012" name="Stand. Genomic Sci.">
        <title>Genome sequence of the soil bacterium Saccharomonospora azurea type strain (NA-128(T)).</title>
        <authorList>
            <person name="Klenk H.P."/>
            <person name="Held B."/>
            <person name="Lucas S."/>
            <person name="Lapidus A."/>
            <person name="Copeland A."/>
            <person name="Hammon N."/>
            <person name="Pitluck S."/>
            <person name="Goodwin L.A."/>
            <person name="Han C."/>
            <person name="Tapia R."/>
            <person name="Brambilla E.M."/>
            <person name="Potter G."/>
            <person name="Land M."/>
            <person name="Ivanova N."/>
            <person name="Rohde M."/>
            <person name="Goker M."/>
            <person name="Detter J.C."/>
            <person name="Kyrpides N.C."/>
            <person name="Woyke T."/>
        </authorList>
    </citation>
    <scope>NUCLEOTIDE SEQUENCE [LARGE SCALE GENOMIC DNA]</scope>
    <source>
        <strain evidence="2 3">NA-128</strain>
    </source>
</reference>
<dbReference type="AlphaFoldDB" id="H8G9M1"/>
<keyword evidence="1" id="KW-0812">Transmembrane</keyword>
<organism evidence="2 3">
    <name type="scientific">Saccharomonospora azurea NA-128</name>
    <dbReference type="NCBI Taxonomy" id="882081"/>
    <lineage>
        <taxon>Bacteria</taxon>
        <taxon>Bacillati</taxon>
        <taxon>Actinomycetota</taxon>
        <taxon>Actinomycetes</taxon>
        <taxon>Pseudonocardiales</taxon>
        <taxon>Pseudonocardiaceae</taxon>
        <taxon>Saccharomonospora</taxon>
    </lineage>
</organism>
<evidence type="ECO:0000256" key="1">
    <source>
        <dbReference type="SAM" id="Phobius"/>
    </source>
</evidence>
<feature type="transmembrane region" description="Helical" evidence="1">
    <location>
        <begin position="55"/>
        <end position="73"/>
    </location>
</feature>
<protein>
    <submittedName>
        <fullName evidence="2">Uncharacterized protein</fullName>
    </submittedName>
</protein>
<keyword evidence="1" id="KW-1133">Transmembrane helix</keyword>
<feature type="transmembrane region" description="Helical" evidence="1">
    <location>
        <begin position="27"/>
        <end position="46"/>
    </location>
</feature>
<evidence type="ECO:0000313" key="3">
    <source>
        <dbReference type="Proteomes" id="UP000004705"/>
    </source>
</evidence>
<dbReference type="Proteomes" id="UP000004705">
    <property type="component" value="Chromosome"/>
</dbReference>
<keyword evidence="1" id="KW-0472">Membrane</keyword>
<accession>H8G9M1</accession>
<dbReference type="RefSeq" id="WP_005442320.1">
    <property type="nucleotide sequence ID" value="NZ_CM001466.1"/>
</dbReference>
<keyword evidence="3" id="KW-1185">Reference proteome</keyword>
<dbReference type="EMBL" id="CM001466">
    <property type="protein sequence ID" value="EHY89553.1"/>
    <property type="molecule type" value="Genomic_DNA"/>
</dbReference>
<proteinExistence type="predicted"/>
<name>H8G9M1_9PSEU</name>
<sequence>MGLFLLLALLLVSLVWACLPIKDEERRLVVLLVHMGASVAGFLWLLDAMHWGGPFPYLVFAPGFVLSTFRVLLLTTDWGERLTTRQESRRD</sequence>
<evidence type="ECO:0000313" key="2">
    <source>
        <dbReference type="EMBL" id="EHY89553.1"/>
    </source>
</evidence>